<protein>
    <recommendedName>
        <fullName evidence="4">D-xylose 1-dehydrogenase</fullName>
        <ecNumber evidence="3">1.1.1.175</ecNumber>
    </recommendedName>
</protein>
<evidence type="ECO:0000313" key="6">
    <source>
        <dbReference type="EMBL" id="WEK39131.1"/>
    </source>
</evidence>
<dbReference type="PRINTS" id="PR00081">
    <property type="entry name" value="GDHRDH"/>
</dbReference>
<dbReference type="SUPFAM" id="SSF51735">
    <property type="entry name" value="NAD(P)-binding Rossmann-fold domains"/>
    <property type="match status" value="1"/>
</dbReference>
<dbReference type="NCBIfam" id="NF005559">
    <property type="entry name" value="PRK07231.1"/>
    <property type="match status" value="1"/>
</dbReference>
<organism evidence="6 7">
    <name type="scientific">Candidatus Brevundimonas colombiensis</name>
    <dbReference type="NCBI Taxonomy" id="3121376"/>
    <lineage>
        <taxon>Bacteria</taxon>
        <taxon>Pseudomonadati</taxon>
        <taxon>Pseudomonadota</taxon>
        <taxon>Alphaproteobacteria</taxon>
        <taxon>Caulobacterales</taxon>
        <taxon>Caulobacteraceae</taxon>
        <taxon>Brevundimonas</taxon>
    </lineage>
</organism>
<dbReference type="EC" id="1.1.1.175" evidence="3"/>
<name>A0AAJ5WVP0_9CAUL</name>
<dbReference type="EMBL" id="CP119326">
    <property type="protein sequence ID" value="WEK39131.1"/>
    <property type="molecule type" value="Genomic_DNA"/>
</dbReference>
<evidence type="ECO:0000313" key="7">
    <source>
        <dbReference type="Proteomes" id="UP001213664"/>
    </source>
</evidence>
<dbReference type="GO" id="GO:0047838">
    <property type="term" value="F:D-xylose 1-dehydrogenase (NAD+) activity"/>
    <property type="evidence" value="ECO:0007669"/>
    <property type="project" value="UniProtKB-EC"/>
</dbReference>
<dbReference type="InterPro" id="IPR020904">
    <property type="entry name" value="Sc_DH/Rdtase_CS"/>
</dbReference>
<evidence type="ECO:0000256" key="4">
    <source>
        <dbReference type="ARBA" id="ARBA00069939"/>
    </source>
</evidence>
<dbReference type="PROSITE" id="PS00061">
    <property type="entry name" value="ADH_SHORT"/>
    <property type="match status" value="1"/>
</dbReference>
<dbReference type="Proteomes" id="UP001213664">
    <property type="component" value="Chromosome"/>
</dbReference>
<dbReference type="FunFam" id="3.40.50.720:FF:000084">
    <property type="entry name" value="Short-chain dehydrogenase reductase"/>
    <property type="match status" value="1"/>
</dbReference>
<keyword evidence="2" id="KW-0560">Oxidoreductase</keyword>
<accession>A0AAJ5WVP0</accession>
<dbReference type="InterPro" id="IPR036291">
    <property type="entry name" value="NAD(P)-bd_dom_sf"/>
</dbReference>
<dbReference type="AlphaFoldDB" id="A0AAJ5WVP0"/>
<evidence type="ECO:0000256" key="3">
    <source>
        <dbReference type="ARBA" id="ARBA00066641"/>
    </source>
</evidence>
<dbReference type="Gene3D" id="3.40.50.720">
    <property type="entry name" value="NAD(P)-binding Rossmann-like Domain"/>
    <property type="match status" value="1"/>
</dbReference>
<dbReference type="InterPro" id="IPR002347">
    <property type="entry name" value="SDR_fam"/>
</dbReference>
<gene>
    <name evidence="6" type="ORF">P0Y50_11310</name>
</gene>
<dbReference type="Pfam" id="PF13561">
    <property type="entry name" value="adh_short_C2"/>
    <property type="match status" value="1"/>
</dbReference>
<dbReference type="SMART" id="SM00822">
    <property type="entry name" value="PKS_KR"/>
    <property type="match status" value="1"/>
</dbReference>
<evidence type="ECO:0000259" key="5">
    <source>
        <dbReference type="SMART" id="SM00822"/>
    </source>
</evidence>
<evidence type="ECO:0000256" key="1">
    <source>
        <dbReference type="ARBA" id="ARBA00006484"/>
    </source>
</evidence>
<feature type="domain" description="Ketoreductase" evidence="5">
    <location>
        <begin position="6"/>
        <end position="187"/>
    </location>
</feature>
<reference evidence="6" key="1">
    <citation type="submission" date="2023-03" db="EMBL/GenBank/DDBJ databases">
        <title>Andean soil-derived lignocellulolytic bacterial consortium as a source of novel taxa and putative plastic-active enzymes.</title>
        <authorList>
            <person name="Diaz-Garcia L."/>
            <person name="Chuvochina M."/>
            <person name="Feuerriegel G."/>
            <person name="Bunk B."/>
            <person name="Sproer C."/>
            <person name="Streit W.R."/>
            <person name="Rodriguez L.M."/>
            <person name="Overmann J."/>
            <person name="Jimenez D.J."/>
        </authorList>
    </citation>
    <scope>NUCLEOTIDE SEQUENCE</scope>
    <source>
        <strain evidence="6">MAG 833</strain>
    </source>
</reference>
<proteinExistence type="inferred from homology"/>
<evidence type="ECO:0000256" key="2">
    <source>
        <dbReference type="ARBA" id="ARBA00023002"/>
    </source>
</evidence>
<dbReference type="PANTHER" id="PTHR43639:SF1">
    <property type="entry name" value="SHORT-CHAIN DEHYDROGENASE_REDUCTASE FAMILY PROTEIN"/>
    <property type="match status" value="1"/>
</dbReference>
<dbReference type="PRINTS" id="PR00080">
    <property type="entry name" value="SDRFAMILY"/>
</dbReference>
<dbReference type="InterPro" id="IPR057326">
    <property type="entry name" value="KR_dom"/>
</dbReference>
<comment type="similarity">
    <text evidence="1">Belongs to the short-chain dehydrogenases/reductases (SDR) family.</text>
</comment>
<sequence length="248" mass="26305">MTLDNKTAIVTGAASGFGEAIARRYVEHGARVVIADLHLEKAQAVAESLGEGRAIAVRADISQRADTDALISATVEAFGVPDIIVNNAGFTHKNRPLLEVDEDTFDRVFAVNVKALYHMVHAAVPAMRDNGGGVMLNVGSVAGIRPRPGLTWYNASKGAANMLSKSLAVELAPWKIRVNAICPVMGVTGMLEDFMGMADTPENRAKFLGSIPLGRFCEPEDVAQAALYLATADYITGVELPVDGGRTV</sequence>
<dbReference type="PANTHER" id="PTHR43639">
    <property type="entry name" value="OXIDOREDUCTASE, SHORT-CHAIN DEHYDROGENASE/REDUCTASE FAMILY (AFU_ORTHOLOGUE AFUA_5G02870)"/>
    <property type="match status" value="1"/>
</dbReference>